<name>A0A948RXG6_UNCEI</name>
<evidence type="ECO:0000259" key="1">
    <source>
        <dbReference type="PROSITE" id="PS51186"/>
    </source>
</evidence>
<evidence type="ECO:0000313" key="2">
    <source>
        <dbReference type="EMBL" id="MBU2692286.1"/>
    </source>
</evidence>
<dbReference type="InterPro" id="IPR000182">
    <property type="entry name" value="GNAT_dom"/>
</dbReference>
<dbReference type="AlphaFoldDB" id="A0A948RXG6"/>
<dbReference type="PROSITE" id="PS51186">
    <property type="entry name" value="GNAT"/>
    <property type="match status" value="1"/>
</dbReference>
<gene>
    <name evidence="2" type="ORF">KJ970_15290</name>
</gene>
<dbReference type="SUPFAM" id="SSF55729">
    <property type="entry name" value="Acyl-CoA N-acyltransferases (Nat)"/>
    <property type="match status" value="1"/>
</dbReference>
<sequence>MNLVNVTWETEGTFFRCLHDEKPDDPRAITLRRQWFEAHRDRGLRARVLILDSGEVAGLCQYMPIEATHMIGRDLFAILCIWVHGYEHHIGNRQGNGYGRFILNEIEKDAYTSGAAGVAAWGMDFPYWNPVSFYEHMGYSRVDKDGMAVLVWKSFSPNAVPPQFLKEIGQPPSAYDKVNVTVFFNAWCLGACSQCLSARDAVEGLADLVNYIEMDTSDPEVLHAWGISNGIYIEGKPHRPYEPPLTSEALRDDILKIHLAKRGGR</sequence>
<organism evidence="2 3">
    <name type="scientific">Eiseniibacteriota bacterium</name>
    <dbReference type="NCBI Taxonomy" id="2212470"/>
    <lineage>
        <taxon>Bacteria</taxon>
        <taxon>Candidatus Eiseniibacteriota</taxon>
    </lineage>
</organism>
<reference evidence="2" key="1">
    <citation type="submission" date="2021-05" db="EMBL/GenBank/DDBJ databases">
        <title>Energy efficiency and biological interactions define the core microbiome of deep oligotrophic groundwater.</title>
        <authorList>
            <person name="Mehrshad M."/>
            <person name="Lopez-Fernandez M."/>
            <person name="Bell E."/>
            <person name="Bernier-Latmani R."/>
            <person name="Bertilsson S."/>
            <person name="Dopson M."/>
        </authorList>
    </citation>
    <scope>NUCLEOTIDE SEQUENCE</scope>
    <source>
        <strain evidence="2">Modern_marine.mb.64</strain>
    </source>
</reference>
<accession>A0A948RXG6</accession>
<comment type="caution">
    <text evidence="2">The sequence shown here is derived from an EMBL/GenBank/DDBJ whole genome shotgun (WGS) entry which is preliminary data.</text>
</comment>
<dbReference type="EMBL" id="JAHJDP010000087">
    <property type="protein sequence ID" value="MBU2692286.1"/>
    <property type="molecule type" value="Genomic_DNA"/>
</dbReference>
<dbReference type="InterPro" id="IPR016181">
    <property type="entry name" value="Acyl_CoA_acyltransferase"/>
</dbReference>
<dbReference type="GO" id="GO:0016747">
    <property type="term" value="F:acyltransferase activity, transferring groups other than amino-acyl groups"/>
    <property type="evidence" value="ECO:0007669"/>
    <property type="project" value="InterPro"/>
</dbReference>
<dbReference type="Proteomes" id="UP000777784">
    <property type="component" value="Unassembled WGS sequence"/>
</dbReference>
<proteinExistence type="predicted"/>
<feature type="domain" description="N-acetyltransferase" evidence="1">
    <location>
        <begin position="1"/>
        <end position="156"/>
    </location>
</feature>
<evidence type="ECO:0000313" key="3">
    <source>
        <dbReference type="Proteomes" id="UP000777784"/>
    </source>
</evidence>
<protein>
    <submittedName>
        <fullName evidence="2">GNAT family N-acetyltransferase</fullName>
    </submittedName>
</protein>
<dbReference type="Gene3D" id="3.40.630.30">
    <property type="match status" value="1"/>
</dbReference>